<keyword evidence="3" id="KW-0472">Membrane</keyword>
<evidence type="ECO:0000313" key="5">
    <source>
        <dbReference type="Ensembl" id="ENSPNAP00000063613.1"/>
    </source>
</evidence>
<dbReference type="InterPro" id="IPR001452">
    <property type="entry name" value="SH3_domain"/>
</dbReference>
<accession>A0AAR2KH14</accession>
<sequence length="126" mass="14277">MYCSVEEGWWEGSLNGKTGMFPSNFTKEMLTVLLLYIALLLSYCVCVQDCADAGWWLGELNGKQGVFPDNFVKLFIPEIEKEVRSIFSDIPTHTHTHTQLPTKHITGNTQSHLHISLVCCSFWHSA</sequence>
<dbReference type="PROSITE" id="PS50002">
    <property type="entry name" value="SH3"/>
    <property type="match status" value="1"/>
</dbReference>
<feature type="domain" description="SH3" evidence="4">
    <location>
        <begin position="1"/>
        <end position="31"/>
    </location>
</feature>
<dbReference type="SUPFAM" id="SSF50044">
    <property type="entry name" value="SH3-domain"/>
    <property type="match status" value="2"/>
</dbReference>
<organism evidence="5 6">
    <name type="scientific">Pygocentrus nattereri</name>
    <name type="common">Red-bellied piranha</name>
    <dbReference type="NCBI Taxonomy" id="42514"/>
    <lineage>
        <taxon>Eukaryota</taxon>
        <taxon>Metazoa</taxon>
        <taxon>Chordata</taxon>
        <taxon>Craniata</taxon>
        <taxon>Vertebrata</taxon>
        <taxon>Euteleostomi</taxon>
        <taxon>Actinopterygii</taxon>
        <taxon>Neopterygii</taxon>
        <taxon>Teleostei</taxon>
        <taxon>Ostariophysi</taxon>
        <taxon>Characiformes</taxon>
        <taxon>Characoidei</taxon>
        <taxon>Pygocentrus</taxon>
    </lineage>
</organism>
<dbReference type="Ensembl" id="ENSPNAT00000058872.1">
    <property type="protein sequence ID" value="ENSPNAP00000063613.1"/>
    <property type="gene ID" value="ENSPNAG00000000802.2"/>
</dbReference>
<dbReference type="InterPro" id="IPR036028">
    <property type="entry name" value="SH3-like_dom_sf"/>
</dbReference>
<dbReference type="Gene3D" id="2.30.30.40">
    <property type="entry name" value="SH3 Domains"/>
    <property type="match status" value="2"/>
</dbReference>
<evidence type="ECO:0000259" key="4">
    <source>
        <dbReference type="PROSITE" id="PS50002"/>
    </source>
</evidence>
<dbReference type="PANTHER" id="PTHR46026:SF1">
    <property type="entry name" value="RHO-TYPE GUANINE NUCLEOTIDE EXCHANGE FACTOR, ISOFORM F"/>
    <property type="match status" value="1"/>
</dbReference>
<feature type="transmembrane region" description="Helical" evidence="3">
    <location>
        <begin position="29"/>
        <end position="47"/>
    </location>
</feature>
<keyword evidence="1 2" id="KW-0728">SH3 domain</keyword>
<evidence type="ECO:0000313" key="6">
    <source>
        <dbReference type="Proteomes" id="UP001501920"/>
    </source>
</evidence>
<dbReference type="GO" id="GO:0005737">
    <property type="term" value="C:cytoplasm"/>
    <property type="evidence" value="ECO:0007669"/>
    <property type="project" value="TreeGrafter"/>
</dbReference>
<reference evidence="5 6" key="1">
    <citation type="submission" date="2020-10" db="EMBL/GenBank/DDBJ databases">
        <title>Pygocentrus nattereri (red-bellied piranha) genome, fPygNat1, primary haplotype.</title>
        <authorList>
            <person name="Myers G."/>
            <person name="Meyer A."/>
            <person name="Karagic N."/>
            <person name="Pippel M."/>
            <person name="Winkler S."/>
            <person name="Tracey A."/>
            <person name="Wood J."/>
            <person name="Formenti G."/>
            <person name="Howe K."/>
            <person name="Fedrigo O."/>
            <person name="Jarvis E.D."/>
        </authorList>
    </citation>
    <scope>NUCLEOTIDE SEQUENCE [LARGE SCALE GENOMIC DNA]</scope>
</reference>
<keyword evidence="6" id="KW-1185">Reference proteome</keyword>
<evidence type="ECO:0000256" key="1">
    <source>
        <dbReference type="ARBA" id="ARBA00022443"/>
    </source>
</evidence>
<reference evidence="5" key="2">
    <citation type="submission" date="2025-08" db="UniProtKB">
        <authorList>
            <consortium name="Ensembl"/>
        </authorList>
    </citation>
    <scope>IDENTIFICATION</scope>
</reference>
<proteinExistence type="predicted"/>
<keyword evidence="3" id="KW-0812">Transmembrane</keyword>
<keyword evidence="3" id="KW-1133">Transmembrane helix</keyword>
<dbReference type="GO" id="GO:0005085">
    <property type="term" value="F:guanyl-nucleotide exchange factor activity"/>
    <property type="evidence" value="ECO:0007669"/>
    <property type="project" value="TreeGrafter"/>
</dbReference>
<dbReference type="PANTHER" id="PTHR46026">
    <property type="entry name" value="RHO-TYPE GUANINE NUCLEOTIDE EXCHANGE FACTOR, ISOFORM F"/>
    <property type="match status" value="1"/>
</dbReference>
<dbReference type="Pfam" id="PF07653">
    <property type="entry name" value="SH3_2"/>
    <property type="match status" value="1"/>
</dbReference>
<dbReference type="AlphaFoldDB" id="A0AAR2KH14"/>
<dbReference type="Proteomes" id="UP001501920">
    <property type="component" value="Chromosome 24"/>
</dbReference>
<evidence type="ECO:0000256" key="2">
    <source>
        <dbReference type="PROSITE-ProRule" id="PRU00192"/>
    </source>
</evidence>
<reference evidence="5" key="3">
    <citation type="submission" date="2025-09" db="UniProtKB">
        <authorList>
            <consortium name="Ensembl"/>
        </authorList>
    </citation>
    <scope>IDENTIFICATION</scope>
</reference>
<evidence type="ECO:0000256" key="3">
    <source>
        <dbReference type="SAM" id="Phobius"/>
    </source>
</evidence>
<name>A0AAR2KH14_PYGNA</name>
<gene>
    <name evidence="5" type="primary">SH3KBP1</name>
</gene>
<dbReference type="GeneTree" id="ENSGT00940000155886"/>
<protein>
    <recommendedName>
        <fullName evidence="4">SH3 domain-containing protein</fullName>
    </recommendedName>
</protein>